<evidence type="ECO:0000313" key="3">
    <source>
        <dbReference type="EMBL" id="MFF3343229.1"/>
    </source>
</evidence>
<dbReference type="PROSITE" id="PS50231">
    <property type="entry name" value="RICIN_B_LECTIN"/>
    <property type="match status" value="1"/>
</dbReference>
<comment type="caution">
    <text evidence="3">The sequence shown here is derived from an EMBL/GenBank/DDBJ whole genome shotgun (WGS) entry which is preliminary data.</text>
</comment>
<sequence length="160" mass="17078">MFSLLSAVLVMLSLGLMNAGTANAITYNQLRNGYYLGAPLCATPYGMSTANGTIITTWSCTGHDLQQWTYRSGGYIVHEASGKCLTPQGNASGSNGAVLTLWTCTQHTSQRFVDQSSPLRIFTQYGGKCITNKGGSMGDGVYLTLWACASGDVPEQTWSI</sequence>
<gene>
    <name evidence="3" type="ORF">ACFYWW_31770</name>
</gene>
<dbReference type="EMBL" id="JBIAPK010000013">
    <property type="protein sequence ID" value="MFF3343229.1"/>
    <property type="molecule type" value="Genomic_DNA"/>
</dbReference>
<reference evidence="3 4" key="1">
    <citation type="submission" date="2024-10" db="EMBL/GenBank/DDBJ databases">
        <title>The Natural Products Discovery Center: Release of the First 8490 Sequenced Strains for Exploring Actinobacteria Biosynthetic Diversity.</title>
        <authorList>
            <person name="Kalkreuter E."/>
            <person name="Kautsar S.A."/>
            <person name="Yang D."/>
            <person name="Bader C.D."/>
            <person name="Teijaro C.N."/>
            <person name="Fluegel L."/>
            <person name="Davis C.M."/>
            <person name="Simpson J.R."/>
            <person name="Lauterbach L."/>
            <person name="Steele A.D."/>
            <person name="Gui C."/>
            <person name="Meng S."/>
            <person name="Li G."/>
            <person name="Viehrig K."/>
            <person name="Ye F."/>
            <person name="Su P."/>
            <person name="Kiefer A.F."/>
            <person name="Nichols A."/>
            <person name="Cepeda A.J."/>
            <person name="Yan W."/>
            <person name="Fan B."/>
            <person name="Jiang Y."/>
            <person name="Adhikari A."/>
            <person name="Zheng C.-J."/>
            <person name="Schuster L."/>
            <person name="Cowan T.M."/>
            <person name="Smanski M.J."/>
            <person name="Chevrette M.G."/>
            <person name="De Carvalho L.P.S."/>
            <person name="Shen B."/>
        </authorList>
    </citation>
    <scope>NUCLEOTIDE SEQUENCE [LARGE SCALE GENOMIC DNA]</scope>
    <source>
        <strain evidence="3 4">NPDC003029</strain>
    </source>
</reference>
<dbReference type="RefSeq" id="WP_387898762.1">
    <property type="nucleotide sequence ID" value="NZ_JBIAPK010000013.1"/>
</dbReference>
<feature type="chain" id="PRO_5045773430" evidence="1">
    <location>
        <begin position="25"/>
        <end position="160"/>
    </location>
</feature>
<evidence type="ECO:0000256" key="1">
    <source>
        <dbReference type="SAM" id="SignalP"/>
    </source>
</evidence>
<evidence type="ECO:0000313" key="4">
    <source>
        <dbReference type="Proteomes" id="UP001601976"/>
    </source>
</evidence>
<dbReference type="SUPFAM" id="SSF50370">
    <property type="entry name" value="Ricin B-like lectins"/>
    <property type="match status" value="1"/>
</dbReference>
<keyword evidence="1" id="KW-0732">Signal</keyword>
<dbReference type="Proteomes" id="UP001601976">
    <property type="component" value="Unassembled WGS sequence"/>
</dbReference>
<proteinExistence type="predicted"/>
<organism evidence="3 4">
    <name type="scientific">Streptomyces flavidovirens</name>
    <dbReference type="NCBI Taxonomy" id="67298"/>
    <lineage>
        <taxon>Bacteria</taxon>
        <taxon>Bacillati</taxon>
        <taxon>Actinomycetota</taxon>
        <taxon>Actinomycetes</taxon>
        <taxon>Kitasatosporales</taxon>
        <taxon>Streptomycetaceae</taxon>
        <taxon>Streptomyces</taxon>
    </lineage>
</organism>
<dbReference type="SMART" id="SM00458">
    <property type="entry name" value="RICIN"/>
    <property type="match status" value="1"/>
</dbReference>
<evidence type="ECO:0000259" key="2">
    <source>
        <dbReference type="SMART" id="SM00458"/>
    </source>
</evidence>
<name>A0ABW6RNS9_9ACTN</name>
<feature type="domain" description="Ricin B lectin" evidence="2">
    <location>
        <begin position="32"/>
        <end position="160"/>
    </location>
</feature>
<protein>
    <submittedName>
        <fullName evidence="3">RICIN domain-containing protein</fullName>
    </submittedName>
</protein>
<dbReference type="InterPro" id="IPR000772">
    <property type="entry name" value="Ricin_B_lectin"/>
</dbReference>
<dbReference type="Gene3D" id="2.80.10.50">
    <property type="match status" value="1"/>
</dbReference>
<dbReference type="CDD" id="cd00161">
    <property type="entry name" value="beta-trefoil_Ricin-like"/>
    <property type="match status" value="1"/>
</dbReference>
<accession>A0ABW6RNS9</accession>
<keyword evidence="4" id="KW-1185">Reference proteome</keyword>
<dbReference type="InterPro" id="IPR035992">
    <property type="entry name" value="Ricin_B-like_lectins"/>
</dbReference>
<feature type="signal peptide" evidence="1">
    <location>
        <begin position="1"/>
        <end position="24"/>
    </location>
</feature>
<dbReference type="Pfam" id="PF00652">
    <property type="entry name" value="Ricin_B_lectin"/>
    <property type="match status" value="1"/>
</dbReference>